<protein>
    <submittedName>
        <fullName evidence="2">Uncharacterized protein</fullName>
    </submittedName>
</protein>
<gene>
    <name evidence="2" type="ORF">pBS72_0130</name>
</gene>
<reference evidence="2" key="4">
    <citation type="journal article" date="2006" name="Microbiology">
        <title>The replicative polymerases PolC and DnaE are required for theta replication of the Bacillus subtilis plasmid pBS72.</title>
        <authorList>
            <person name="Titok M."/>
            <person name="Suski C."/>
            <person name="Dalmais B."/>
            <person name="Ehrlich S.D."/>
            <person name="Janniere L."/>
        </authorList>
    </citation>
    <scope>NUCLEOTIDE SEQUENCE</scope>
    <source>
        <strain evidence="2">72</strain>
        <plasmid evidence="2">pBS72</plasmid>
    </source>
</reference>
<geneLocation type="plasmid" evidence="2">
    <name>pBS72</name>
</geneLocation>
<name>A0A1J0AKL5_BACIU</name>
<reference evidence="2" key="5">
    <citation type="submission" date="2016-08" db="EMBL/GenBank/DDBJ databases">
        <authorList>
            <person name="Satsunkevich N.E."/>
            <person name="Valentovich L.N."/>
            <person name="Kolomiets E.I."/>
            <person name="Titok M.A."/>
        </authorList>
    </citation>
    <scope>NUCLEOTIDE SEQUENCE</scope>
    <source>
        <strain evidence="2">72</strain>
        <plasmid evidence="2">pBS72</plasmid>
    </source>
</reference>
<keyword evidence="1" id="KW-0472">Membrane</keyword>
<keyword evidence="1" id="KW-0812">Transmembrane</keyword>
<dbReference type="EMBL" id="KX711616">
    <property type="protein sequence ID" value="APB62282.1"/>
    <property type="molecule type" value="Genomic_DNA"/>
</dbReference>
<feature type="transmembrane region" description="Helical" evidence="1">
    <location>
        <begin position="6"/>
        <end position="32"/>
    </location>
</feature>
<accession>A0A1J0AKL5</accession>
<proteinExistence type="predicted"/>
<sequence length="56" mass="5780">MGEKTASVWNIIATLFVSGVLVAGLVAAFTVFGDRIGDIFNTTLDGALSTAKSFGK</sequence>
<organism evidence="2">
    <name type="scientific">Bacillus subtilis</name>
    <dbReference type="NCBI Taxonomy" id="1423"/>
    <lineage>
        <taxon>Bacteria</taxon>
        <taxon>Bacillati</taxon>
        <taxon>Bacillota</taxon>
        <taxon>Bacilli</taxon>
        <taxon>Bacillales</taxon>
        <taxon>Bacillaceae</taxon>
        <taxon>Bacillus</taxon>
    </lineage>
</organism>
<dbReference type="RefSeq" id="WP_172688793.1">
    <property type="nucleotide sequence ID" value="NZ_KX711616.1"/>
</dbReference>
<keyword evidence="1" id="KW-1133">Transmembrane helix</keyword>
<reference evidence="2" key="3">
    <citation type="journal article" date="2004" name="Mol. Biol. (Mosk.)">
        <title>The replication system of plasmids from Bacillus subtilis environmental isolates.</title>
        <authorList>
            <person name="Lagodich A.V."/>
            <person name="Shtaniuk Iu.V."/>
            <person name="Prozorov A.A."/>
            <person name="Titok M.A."/>
        </authorList>
    </citation>
    <scope>NUCLEOTIDE SEQUENCE</scope>
    <source>
        <strain evidence="2">72</strain>
        <plasmid evidence="2">pBS72</plasmid>
    </source>
</reference>
<keyword evidence="2" id="KW-0614">Plasmid</keyword>
<evidence type="ECO:0000313" key="2">
    <source>
        <dbReference type="EMBL" id="APB62282.1"/>
    </source>
</evidence>
<reference evidence="2" key="1">
    <citation type="journal article" date="2002" name="Mikrobiologiia">
        <title>Soil strain of Bacillus subtilis harboring a large plasmid that mediates high-frequency conjugal mobilization.</title>
        <authorList>
            <person name="Lotareva O.V."/>
            <person name="Poluektova E.U."/>
            <person name="Titok M.A."/>
            <person name="Prozorov A.A."/>
        </authorList>
    </citation>
    <scope>NUCLEOTIDE SEQUENCE</scope>
    <source>
        <strain evidence="2">72</strain>
        <plasmid evidence="2">pBS72</plasmid>
    </source>
</reference>
<evidence type="ECO:0000256" key="1">
    <source>
        <dbReference type="SAM" id="Phobius"/>
    </source>
</evidence>
<dbReference type="AlphaFoldDB" id="A0A1J0AKL5"/>
<reference evidence="2" key="2">
    <citation type="journal article" date="2003" name="Plasmid">
        <title>Bacillus subtilis soil isolates: plasmid replicon analysis and construction of a new theta-replicating vector.</title>
        <authorList>
            <person name="Titok M.A."/>
            <person name="Chapuis J."/>
            <person name="Selezneva Y.V."/>
            <person name="Lagodich A.V."/>
            <person name="Prokulevich V.A."/>
            <person name="Ehrlich S.D."/>
            <person name="Janniere L."/>
        </authorList>
    </citation>
    <scope>NUCLEOTIDE SEQUENCE</scope>
    <source>
        <strain evidence="2">72</strain>
        <plasmid evidence="2">pBS72</plasmid>
    </source>
</reference>